<dbReference type="InterPro" id="IPR018200">
    <property type="entry name" value="USP_CS"/>
</dbReference>
<dbReference type="EMBL" id="CABDUW010003013">
    <property type="protein sequence ID" value="VTJ88563.1"/>
    <property type="molecule type" value="Genomic_DNA"/>
</dbReference>
<reference evidence="10 11" key="1">
    <citation type="submission" date="2019-04" db="EMBL/GenBank/DDBJ databases">
        <authorList>
            <person name="Alioto T."/>
            <person name="Alioto T."/>
        </authorList>
    </citation>
    <scope>NUCLEOTIDE SEQUENCE [LARGE SCALE GENOMIC DNA]</scope>
</reference>
<keyword evidence="6" id="KW-0788">Thiol protease</keyword>
<reference evidence="9" key="2">
    <citation type="submission" date="2020-08" db="EMBL/GenBank/DDBJ databases">
        <authorList>
            <person name="Shumante A."/>
            <person name="Zimin A.V."/>
            <person name="Puiu D."/>
            <person name="Salzberg S.L."/>
        </authorList>
    </citation>
    <scope>NUCLEOTIDE SEQUENCE</scope>
    <source>
        <strain evidence="9">WC2-LM</strain>
        <tissue evidence="9">Liver</tissue>
    </source>
</reference>
<dbReference type="SUPFAM" id="SSF54001">
    <property type="entry name" value="Cysteine proteinases"/>
    <property type="match status" value="1"/>
</dbReference>
<dbReference type="InterPro" id="IPR038765">
    <property type="entry name" value="Papain-like_cys_pep_sf"/>
</dbReference>
<evidence type="ECO:0000256" key="1">
    <source>
        <dbReference type="ARBA" id="ARBA00000707"/>
    </source>
</evidence>
<evidence type="ECO:0000256" key="3">
    <source>
        <dbReference type="ARBA" id="ARBA00022670"/>
    </source>
</evidence>
<keyword evidence="5" id="KW-0378">Hydrolase</keyword>
<accession>A0A5E4D336</accession>
<evidence type="ECO:0000313" key="9">
    <source>
        <dbReference type="EMBL" id="KAF7463922.1"/>
    </source>
</evidence>
<dbReference type="Proteomes" id="UP000662637">
    <property type="component" value="Unassembled WGS sequence"/>
</dbReference>
<comment type="catalytic activity">
    <reaction evidence="1">
        <text>Thiol-dependent hydrolysis of ester, thioester, amide, peptide and isopeptide bonds formed by the C-terminal Gly of ubiquitin (a 76-residue protein attached to proteins as an intracellular targeting signal).</text>
        <dbReference type="EC" id="3.4.19.12"/>
    </reaction>
</comment>
<dbReference type="InterPro" id="IPR050185">
    <property type="entry name" value="Ub_carboxyl-term_hydrolase"/>
</dbReference>
<evidence type="ECO:0000256" key="2">
    <source>
        <dbReference type="ARBA" id="ARBA00012759"/>
    </source>
</evidence>
<protein>
    <recommendedName>
        <fullName evidence="2">ubiquitinyl hydrolase 1</fullName>
        <ecNumber evidence="2">3.4.19.12</ecNumber>
    </recommendedName>
</protein>
<dbReference type="EC" id="3.4.19.12" evidence="2"/>
<sequence>MSEFLINPNAGPCRYNLIAVSNHYGGMGGGHYTAFAKNKDDGKWYYFDDSSVSTASEDQIVSKAAYVLFYQRQDTFSGTGFFPLDRETKGASAATGIPLESDEDSNDNDNDIENENCMHTN</sequence>
<gene>
    <name evidence="9" type="ORF">GHT09_008240</name>
    <name evidence="10" type="ORF">MONAX_5E012634</name>
</gene>
<dbReference type="InterPro" id="IPR001394">
    <property type="entry name" value="Peptidase_C19_UCH"/>
</dbReference>
<dbReference type="Gene3D" id="3.90.70.10">
    <property type="entry name" value="Cysteine proteinases"/>
    <property type="match status" value="1"/>
</dbReference>
<evidence type="ECO:0000256" key="7">
    <source>
        <dbReference type="SAM" id="MobiDB-lite"/>
    </source>
</evidence>
<evidence type="ECO:0000256" key="5">
    <source>
        <dbReference type="ARBA" id="ARBA00022801"/>
    </source>
</evidence>
<proteinExistence type="predicted"/>
<dbReference type="GO" id="GO:0004843">
    <property type="term" value="F:cysteine-type deubiquitinase activity"/>
    <property type="evidence" value="ECO:0007669"/>
    <property type="project" value="UniProtKB-EC"/>
</dbReference>
<dbReference type="PROSITE" id="PS50235">
    <property type="entry name" value="USP_3"/>
    <property type="match status" value="1"/>
</dbReference>
<dbReference type="Proteomes" id="UP000335636">
    <property type="component" value="Unassembled WGS sequence"/>
</dbReference>
<dbReference type="GO" id="GO:0005634">
    <property type="term" value="C:nucleus"/>
    <property type="evidence" value="ECO:0007669"/>
    <property type="project" value="TreeGrafter"/>
</dbReference>
<dbReference type="InterPro" id="IPR028889">
    <property type="entry name" value="USP"/>
</dbReference>
<dbReference type="PANTHER" id="PTHR21646:SF28">
    <property type="entry name" value="UBIQUITIN CARBOXYL-TERMINAL HYDROLASE 15"/>
    <property type="match status" value="1"/>
</dbReference>
<dbReference type="GO" id="GO:0016579">
    <property type="term" value="P:protein deubiquitination"/>
    <property type="evidence" value="ECO:0007669"/>
    <property type="project" value="InterPro"/>
</dbReference>
<dbReference type="PANTHER" id="PTHR21646">
    <property type="entry name" value="UBIQUITIN CARBOXYL-TERMINAL HYDROLASE"/>
    <property type="match status" value="1"/>
</dbReference>
<feature type="compositionally biased region" description="Acidic residues" evidence="7">
    <location>
        <begin position="100"/>
        <end position="114"/>
    </location>
</feature>
<feature type="region of interest" description="Disordered" evidence="7">
    <location>
        <begin position="92"/>
        <end position="121"/>
    </location>
</feature>
<evidence type="ECO:0000256" key="6">
    <source>
        <dbReference type="ARBA" id="ARBA00022807"/>
    </source>
</evidence>
<dbReference type="PROSITE" id="PS00973">
    <property type="entry name" value="USP_2"/>
    <property type="match status" value="1"/>
</dbReference>
<feature type="domain" description="USP" evidence="8">
    <location>
        <begin position="1"/>
        <end position="73"/>
    </location>
</feature>
<dbReference type="Pfam" id="PF00443">
    <property type="entry name" value="UCH"/>
    <property type="match status" value="1"/>
</dbReference>
<evidence type="ECO:0000313" key="10">
    <source>
        <dbReference type="EMBL" id="VTJ88563.1"/>
    </source>
</evidence>
<evidence type="ECO:0000259" key="8">
    <source>
        <dbReference type="PROSITE" id="PS50235"/>
    </source>
</evidence>
<organism evidence="10 11">
    <name type="scientific">Marmota monax</name>
    <name type="common">Woodchuck</name>
    <dbReference type="NCBI Taxonomy" id="9995"/>
    <lineage>
        <taxon>Eukaryota</taxon>
        <taxon>Metazoa</taxon>
        <taxon>Chordata</taxon>
        <taxon>Craniata</taxon>
        <taxon>Vertebrata</taxon>
        <taxon>Euteleostomi</taxon>
        <taxon>Mammalia</taxon>
        <taxon>Eutheria</taxon>
        <taxon>Euarchontoglires</taxon>
        <taxon>Glires</taxon>
        <taxon>Rodentia</taxon>
        <taxon>Sciuromorpha</taxon>
        <taxon>Sciuridae</taxon>
        <taxon>Xerinae</taxon>
        <taxon>Marmotini</taxon>
        <taxon>Marmota</taxon>
    </lineage>
</organism>
<keyword evidence="3" id="KW-0645">Protease</keyword>
<keyword evidence="4" id="KW-0833">Ubl conjugation pathway</keyword>
<keyword evidence="11" id="KW-1185">Reference proteome</keyword>
<dbReference type="EMBL" id="WJEC01008102">
    <property type="protein sequence ID" value="KAF7463922.1"/>
    <property type="molecule type" value="Genomic_DNA"/>
</dbReference>
<dbReference type="GO" id="GO:0006508">
    <property type="term" value="P:proteolysis"/>
    <property type="evidence" value="ECO:0007669"/>
    <property type="project" value="UniProtKB-KW"/>
</dbReference>
<evidence type="ECO:0000256" key="4">
    <source>
        <dbReference type="ARBA" id="ARBA00022786"/>
    </source>
</evidence>
<dbReference type="AlphaFoldDB" id="A0A5E4D336"/>
<name>A0A5E4D336_MARMO</name>
<evidence type="ECO:0000313" key="11">
    <source>
        <dbReference type="Proteomes" id="UP000335636"/>
    </source>
</evidence>